<evidence type="ECO:0000256" key="2">
    <source>
        <dbReference type="ARBA" id="ARBA00009767"/>
    </source>
</evidence>
<evidence type="ECO:0000313" key="9">
    <source>
        <dbReference type="Proteomes" id="UP000177309"/>
    </source>
</evidence>
<organism evidence="8 9">
    <name type="scientific">candidate division WOR-1 bacterium RIFOXYC2_FULL_41_25</name>
    <dbReference type="NCBI Taxonomy" id="1802586"/>
    <lineage>
        <taxon>Bacteria</taxon>
        <taxon>Bacillati</taxon>
        <taxon>Saganbacteria</taxon>
    </lineage>
</organism>
<reference evidence="8 9" key="1">
    <citation type="journal article" date="2016" name="Nat. Commun.">
        <title>Thousands of microbial genomes shed light on interconnected biogeochemical processes in an aquifer system.</title>
        <authorList>
            <person name="Anantharaman K."/>
            <person name="Brown C.T."/>
            <person name="Hug L.A."/>
            <person name="Sharon I."/>
            <person name="Castelle C.J."/>
            <person name="Probst A.J."/>
            <person name="Thomas B.C."/>
            <person name="Singh A."/>
            <person name="Wilkins M.J."/>
            <person name="Karaoz U."/>
            <person name="Brodie E.L."/>
            <person name="Williams K.H."/>
            <person name="Hubbard S.S."/>
            <person name="Banfield J.F."/>
        </authorList>
    </citation>
    <scope>NUCLEOTIDE SEQUENCE [LARGE SCALE GENOMIC DNA]</scope>
</reference>
<dbReference type="InterPro" id="IPR013709">
    <property type="entry name" value="2-isopropylmalate_synth_dimer"/>
</dbReference>
<dbReference type="SUPFAM" id="SSF51569">
    <property type="entry name" value="Aldolase"/>
    <property type="match status" value="1"/>
</dbReference>
<dbReference type="GO" id="GO:0003852">
    <property type="term" value="F:2-isopropylmalate synthase activity"/>
    <property type="evidence" value="ECO:0007669"/>
    <property type="project" value="UniProtKB-EC"/>
</dbReference>
<comment type="catalytic activity">
    <reaction evidence="1">
        <text>3-methyl-2-oxobutanoate + acetyl-CoA + H2O = (2S)-2-isopropylmalate + CoA + H(+)</text>
        <dbReference type="Rhea" id="RHEA:21524"/>
        <dbReference type="ChEBI" id="CHEBI:1178"/>
        <dbReference type="ChEBI" id="CHEBI:11851"/>
        <dbReference type="ChEBI" id="CHEBI:15377"/>
        <dbReference type="ChEBI" id="CHEBI:15378"/>
        <dbReference type="ChEBI" id="CHEBI:57287"/>
        <dbReference type="ChEBI" id="CHEBI:57288"/>
        <dbReference type="EC" id="2.3.3.13"/>
    </reaction>
</comment>
<dbReference type="GO" id="GO:0009098">
    <property type="term" value="P:L-leucine biosynthetic process"/>
    <property type="evidence" value="ECO:0007669"/>
    <property type="project" value="InterPro"/>
</dbReference>
<evidence type="ECO:0000259" key="7">
    <source>
        <dbReference type="PROSITE" id="PS50991"/>
    </source>
</evidence>
<keyword evidence="3" id="KW-0028">Amino-acid biosynthesis</keyword>
<evidence type="ECO:0000256" key="3">
    <source>
        <dbReference type="ARBA" id="ARBA00022605"/>
    </source>
</evidence>
<keyword evidence="5" id="KW-0100">Branched-chain amino acid biosynthesis</keyword>
<dbReference type="PROSITE" id="PS00816">
    <property type="entry name" value="AIPM_HOMOCIT_SYNTH_2"/>
    <property type="match status" value="1"/>
</dbReference>
<dbReference type="PROSITE" id="PS50991">
    <property type="entry name" value="PYR_CT"/>
    <property type="match status" value="1"/>
</dbReference>
<evidence type="ECO:0000313" key="8">
    <source>
        <dbReference type="EMBL" id="OGC33318.1"/>
    </source>
</evidence>
<evidence type="ECO:0000256" key="6">
    <source>
        <dbReference type="RuleBase" id="RU003523"/>
    </source>
</evidence>
<dbReference type="NCBIfam" id="NF002991">
    <property type="entry name" value="PRK03739.1"/>
    <property type="match status" value="1"/>
</dbReference>
<dbReference type="Gene3D" id="3.20.20.70">
    <property type="entry name" value="Aldolase class I"/>
    <property type="match status" value="1"/>
</dbReference>
<dbReference type="PANTHER" id="PTHR46911:SF1">
    <property type="entry name" value="2-ISOPROPYLMALATE SYNTHASE"/>
    <property type="match status" value="1"/>
</dbReference>
<name>A0A1F4TKR7_UNCSA</name>
<sequence>MGKMNFEKYQRYPRIKMPERSWPEREIIKAPRWVSVDLRDGNQALPVPMNIEEKLELFKLLVEIGFKEIEVAFPAAAQVEFDFVRKLIEENHIPEDVTIQVLTQAREHLVRRTFEALQGVKRATVHVYNSTSTTQRRVVFGKDKAEITKIATDAAALMNELRKKLTGSHIQFEYTPESFTGTELDYALEICEAVMAVWQPTLADKMIINLPSTIEMSTPNIFADRIEWFNRHLKKRDCVILSVHPHNDRGTAVAAGELTVMAGAERVEGALFGNGERTGNMDILIMAMNLFAQDVGRELTSKELHDCFREAYLRGIGRYSLKKYSECTKEGVVNETMIEAVVGDGKLEIEIKSKGNGPIDAFVTGLRRYLIITVEVLMYEEHALTSGAAAEAIAYIGLSHEGKTVFGAGIDSNIGTASVKAVLSAVNRMVGGYK</sequence>
<dbReference type="Proteomes" id="UP000177309">
    <property type="component" value="Unassembled WGS sequence"/>
</dbReference>
<keyword evidence="4 6" id="KW-0808">Transferase</keyword>
<comment type="similarity">
    <text evidence="2">Belongs to the alpha-IPM synthase/homocitrate synthase family. LeuA type 2 subfamily.</text>
</comment>
<protein>
    <recommendedName>
        <fullName evidence="7">Pyruvate carboxyltransferase domain-containing protein</fullName>
    </recommendedName>
</protein>
<dbReference type="InterPro" id="IPR036230">
    <property type="entry name" value="LeuA_allosteric_dom_sf"/>
</dbReference>
<dbReference type="PROSITE" id="PS00815">
    <property type="entry name" value="AIPM_HOMOCIT_SYNTH_1"/>
    <property type="match status" value="1"/>
</dbReference>
<dbReference type="EMBL" id="MEUI01000037">
    <property type="protein sequence ID" value="OGC33318.1"/>
    <property type="molecule type" value="Genomic_DNA"/>
</dbReference>
<dbReference type="InterPro" id="IPR002034">
    <property type="entry name" value="AIPM/Hcit_synth_CS"/>
</dbReference>
<dbReference type="InterPro" id="IPR013785">
    <property type="entry name" value="Aldolase_TIM"/>
</dbReference>
<dbReference type="CDD" id="cd07942">
    <property type="entry name" value="DRE_TIM_LeuA"/>
    <property type="match status" value="1"/>
</dbReference>
<feature type="domain" description="Pyruvate carboxyltransferase" evidence="7">
    <location>
        <begin position="31"/>
        <end position="305"/>
    </location>
</feature>
<evidence type="ECO:0000256" key="4">
    <source>
        <dbReference type="ARBA" id="ARBA00022679"/>
    </source>
</evidence>
<dbReference type="InterPro" id="IPR039371">
    <property type="entry name" value="LeuA_N_DRE-TIM"/>
</dbReference>
<proteinExistence type="inferred from homology"/>
<evidence type="ECO:0000256" key="5">
    <source>
        <dbReference type="ARBA" id="ARBA00023304"/>
    </source>
</evidence>
<dbReference type="SUPFAM" id="SSF110921">
    <property type="entry name" value="2-isopropylmalate synthase LeuA, allosteric (dimerisation) domain"/>
    <property type="match status" value="1"/>
</dbReference>
<gene>
    <name evidence="8" type="ORF">A2462_00015</name>
</gene>
<dbReference type="AlphaFoldDB" id="A0A1F4TKR7"/>
<comment type="caution">
    <text evidence="8">The sequence shown here is derived from an EMBL/GenBank/DDBJ whole genome shotgun (WGS) entry which is preliminary data.</text>
</comment>
<dbReference type="PANTHER" id="PTHR46911">
    <property type="match status" value="1"/>
</dbReference>
<accession>A0A1F4TKR7</accession>
<dbReference type="Gene3D" id="3.30.160.270">
    <property type="match status" value="1"/>
</dbReference>
<dbReference type="InterPro" id="IPR000891">
    <property type="entry name" value="PYR_CT"/>
</dbReference>
<dbReference type="SMART" id="SM00917">
    <property type="entry name" value="LeuA_dimer"/>
    <property type="match status" value="1"/>
</dbReference>
<dbReference type="Pfam" id="PF00682">
    <property type="entry name" value="HMGL-like"/>
    <property type="match status" value="1"/>
</dbReference>
<evidence type="ECO:0000256" key="1">
    <source>
        <dbReference type="ARBA" id="ARBA00000064"/>
    </source>
</evidence>